<evidence type="ECO:0000259" key="9">
    <source>
        <dbReference type="Pfam" id="PF07715"/>
    </source>
</evidence>
<evidence type="ECO:0000256" key="4">
    <source>
        <dbReference type="ARBA" id="ARBA00022692"/>
    </source>
</evidence>
<dbReference type="Proteomes" id="UP000635885">
    <property type="component" value="Unassembled WGS sequence"/>
</dbReference>
<reference evidence="11" key="1">
    <citation type="journal article" date="2019" name="Int. J. Syst. Evol. Microbiol.">
        <title>The Global Catalogue of Microorganisms (GCM) 10K type strain sequencing project: providing services to taxonomists for standard genome sequencing and annotation.</title>
        <authorList>
            <consortium name="The Broad Institute Genomics Platform"/>
            <consortium name="The Broad Institute Genome Sequencing Center for Infectious Disease"/>
            <person name="Wu L."/>
            <person name="Ma J."/>
        </authorList>
    </citation>
    <scope>NUCLEOTIDE SEQUENCE [LARGE SCALE GENOMIC DNA]</scope>
    <source>
        <strain evidence="11">CGMCC 1.12479</strain>
    </source>
</reference>
<dbReference type="PANTHER" id="PTHR30069">
    <property type="entry name" value="TONB-DEPENDENT OUTER MEMBRANE RECEPTOR"/>
    <property type="match status" value="1"/>
</dbReference>
<name>A0ABQ1MB15_9BACT</name>
<evidence type="ECO:0000256" key="7">
    <source>
        <dbReference type="ARBA" id="ARBA00023237"/>
    </source>
</evidence>
<protein>
    <recommendedName>
        <fullName evidence="9">TonB-dependent receptor plug domain-containing protein</fullName>
    </recommendedName>
</protein>
<dbReference type="InterPro" id="IPR039426">
    <property type="entry name" value="TonB-dep_rcpt-like"/>
</dbReference>
<keyword evidence="6 8" id="KW-0472">Membrane</keyword>
<dbReference type="InterPro" id="IPR037066">
    <property type="entry name" value="Plug_dom_sf"/>
</dbReference>
<sequence>MTALGASAQSNLCSSNTLENSKDAYEIGDFGGVKKILESCVANRGFKTSDELNKGRELLALTAIVEDQLDVATQLIEQIVKTNSKFVPSYRNIVFNLIFDQLKRENIGVTVSSVSKKAEDLNTAPATVKLVTHEEIMDRGYIDLIDLLNDLPGFDISKIFAVTYANIYQMGYRQENTERTLFMIDGIEENDLWLNWAYISRQYPLSNIKAVEVLYGPSSTMYGPRAFVGAINILTYSPKEQADDSLEDPSRKNGKEQKVYLHGNTQLGNLNTKSADLTLGLKGKAAAIQITGRYYSSDEHDMSGTEFYNYSPNDIDHLSYRHMNLSGSIGSYSLNEYIANFNLPLSHPFYEVNQDAQGNINQVTLTQEGINHARELDRAAYTGKVNGVPIGYSNQTENYFLSAKVSVENFLFGIRHWKRTEGFNFYQDIDVAGSQNGSLWSPENTTIYAQYDREINEKISISNLSNFAVHRLGKESNRVNFIAFGDPRANLHLAHLLDPNSLLPSIRGASMESNTYGTEVQDVFSTSMMKNGWRNRYYYYEAQQFRNEARFFYEGSKIKIASGIDLRSTLTQGDYLIYMDFETDAANQKAYQDKQANISLAREKGIVENQLEGSNLFSIFDIGFFNQVTLNLGERFYLSGGNRIDYNKIRSSGGYGLAFSPRISGIYNGENTTLKLNYSRGLQNVSQWTKYSTGGGRVPNPNLETESIHFVNLEYLGRIMNGSLGWEINAFGYLIDDAVASGVIKGVRRNYNAGSYRNLGLMSGFYFRPESKNWNIQVNHTFFKPEKISSTLFELEEPLRLGDIASHRINLSITRKNQLGKLNNVINIRANYVSERPLGQGTTQSQNFGLPGIGNIPAYLLLNGNIGFKIQTLPFLRLDLSVENILNKNILDGNNPEYFHPGPREASGTFNMMNDIPGKSYGDRNVPYIPQRPRFYLLRLSYML</sequence>
<evidence type="ECO:0000256" key="2">
    <source>
        <dbReference type="ARBA" id="ARBA00022448"/>
    </source>
</evidence>
<dbReference type="SUPFAM" id="SSF56935">
    <property type="entry name" value="Porins"/>
    <property type="match status" value="1"/>
</dbReference>
<dbReference type="PANTHER" id="PTHR30069:SF29">
    <property type="entry name" value="HEMOGLOBIN AND HEMOGLOBIN-HAPTOGLOBIN-BINDING PROTEIN 1-RELATED"/>
    <property type="match status" value="1"/>
</dbReference>
<dbReference type="InterPro" id="IPR036942">
    <property type="entry name" value="Beta-barrel_TonB_sf"/>
</dbReference>
<keyword evidence="4 8" id="KW-0812">Transmembrane</keyword>
<evidence type="ECO:0000313" key="10">
    <source>
        <dbReference type="EMBL" id="GGC37880.1"/>
    </source>
</evidence>
<evidence type="ECO:0000256" key="6">
    <source>
        <dbReference type="ARBA" id="ARBA00023136"/>
    </source>
</evidence>
<keyword evidence="11" id="KW-1185">Reference proteome</keyword>
<evidence type="ECO:0000256" key="5">
    <source>
        <dbReference type="ARBA" id="ARBA00022729"/>
    </source>
</evidence>
<comment type="caution">
    <text evidence="10">The sequence shown here is derived from an EMBL/GenBank/DDBJ whole genome shotgun (WGS) entry which is preliminary data.</text>
</comment>
<dbReference type="PROSITE" id="PS52016">
    <property type="entry name" value="TONB_DEPENDENT_REC_3"/>
    <property type="match status" value="1"/>
</dbReference>
<evidence type="ECO:0000313" key="11">
    <source>
        <dbReference type="Proteomes" id="UP000635885"/>
    </source>
</evidence>
<feature type="domain" description="TonB-dependent receptor plug" evidence="9">
    <location>
        <begin position="121"/>
        <end position="229"/>
    </location>
</feature>
<keyword evidence="5" id="KW-0732">Signal</keyword>
<dbReference type="Gene3D" id="2.170.130.10">
    <property type="entry name" value="TonB-dependent receptor, plug domain"/>
    <property type="match status" value="1"/>
</dbReference>
<evidence type="ECO:0000256" key="1">
    <source>
        <dbReference type="ARBA" id="ARBA00004571"/>
    </source>
</evidence>
<keyword evidence="2 8" id="KW-0813">Transport</keyword>
<keyword evidence="3 8" id="KW-1134">Transmembrane beta strand</keyword>
<dbReference type="Pfam" id="PF07715">
    <property type="entry name" value="Plug"/>
    <property type="match status" value="1"/>
</dbReference>
<comment type="subcellular location">
    <subcellularLocation>
        <location evidence="1 8">Cell outer membrane</location>
        <topology evidence="1 8">Multi-pass membrane protein</topology>
    </subcellularLocation>
</comment>
<organism evidence="10 11">
    <name type="scientific">Belliella aquatica</name>
    <dbReference type="NCBI Taxonomy" id="1323734"/>
    <lineage>
        <taxon>Bacteria</taxon>
        <taxon>Pseudomonadati</taxon>
        <taxon>Bacteroidota</taxon>
        <taxon>Cytophagia</taxon>
        <taxon>Cytophagales</taxon>
        <taxon>Cyclobacteriaceae</taxon>
        <taxon>Belliella</taxon>
    </lineage>
</organism>
<evidence type="ECO:0000256" key="3">
    <source>
        <dbReference type="ARBA" id="ARBA00022452"/>
    </source>
</evidence>
<evidence type="ECO:0000256" key="8">
    <source>
        <dbReference type="PROSITE-ProRule" id="PRU01360"/>
    </source>
</evidence>
<keyword evidence="7 8" id="KW-0998">Cell outer membrane</keyword>
<gene>
    <name evidence="10" type="ORF">GCM10010993_15990</name>
</gene>
<comment type="similarity">
    <text evidence="8">Belongs to the TonB-dependent receptor family.</text>
</comment>
<dbReference type="EMBL" id="BMFD01000004">
    <property type="protein sequence ID" value="GGC37880.1"/>
    <property type="molecule type" value="Genomic_DNA"/>
</dbReference>
<dbReference type="Gene3D" id="2.40.170.20">
    <property type="entry name" value="TonB-dependent receptor, beta-barrel domain"/>
    <property type="match status" value="1"/>
</dbReference>
<proteinExistence type="inferred from homology"/>
<dbReference type="InterPro" id="IPR012910">
    <property type="entry name" value="Plug_dom"/>
</dbReference>
<accession>A0ABQ1MB15</accession>